<evidence type="ECO:0000256" key="1">
    <source>
        <dbReference type="SAM" id="MobiDB-lite"/>
    </source>
</evidence>
<evidence type="ECO:0000313" key="2">
    <source>
        <dbReference type="EMBL" id="OLY79287.1"/>
    </source>
</evidence>
<dbReference type="OrthoDB" id="344220at2759"/>
<dbReference type="EMBL" id="LSSL01004663">
    <property type="protein sequence ID" value="OLY79287.1"/>
    <property type="molecule type" value="Genomic_DNA"/>
</dbReference>
<feature type="region of interest" description="Disordered" evidence="1">
    <location>
        <begin position="138"/>
        <end position="163"/>
    </location>
</feature>
<dbReference type="STRING" id="133383.A0A1R0GQW4"/>
<sequence length="163" mass="18245">MVGLEFALIYEKFPDYYVIAKRKRTSPTKKFDPYGGYKWKTNPLGTSTEKAIVSETPMDHFNKNQFRSSIDYLLSIGPNRKEVISEQTKLAKEAMSKQHESPTLMPKPDIFEPRNGGSNSGLPKLPFSVSNFGSGFGRDSPFRSLGDSSEKLPITPDPSLYNG</sequence>
<dbReference type="AlphaFoldDB" id="A0A1R0GQW4"/>
<feature type="compositionally biased region" description="Basic and acidic residues" evidence="1">
    <location>
        <begin position="89"/>
        <end position="100"/>
    </location>
</feature>
<accession>A0A1R0GQW4</accession>
<comment type="caution">
    <text evidence="2">The sequence shown here is derived from an EMBL/GenBank/DDBJ whole genome shotgun (WGS) entry which is preliminary data.</text>
</comment>
<evidence type="ECO:0000313" key="3">
    <source>
        <dbReference type="Proteomes" id="UP000187455"/>
    </source>
</evidence>
<proteinExistence type="predicted"/>
<reference evidence="2 3" key="1">
    <citation type="journal article" date="2016" name="Mol. Biol. Evol.">
        <title>Genome-Wide Survey of Gut Fungi (Harpellales) Reveals the First Horizontally Transferred Ubiquitin Gene from a Mosquito Host.</title>
        <authorList>
            <person name="Wang Y."/>
            <person name="White M.M."/>
            <person name="Kvist S."/>
            <person name="Moncalvo J.M."/>
        </authorList>
    </citation>
    <scope>NUCLEOTIDE SEQUENCE [LARGE SCALE GENOMIC DNA]</scope>
    <source>
        <strain evidence="2 3">ALG-7-W6</strain>
    </source>
</reference>
<organism evidence="2 3">
    <name type="scientific">Smittium mucronatum</name>
    <dbReference type="NCBI Taxonomy" id="133383"/>
    <lineage>
        <taxon>Eukaryota</taxon>
        <taxon>Fungi</taxon>
        <taxon>Fungi incertae sedis</taxon>
        <taxon>Zoopagomycota</taxon>
        <taxon>Kickxellomycotina</taxon>
        <taxon>Harpellomycetes</taxon>
        <taxon>Harpellales</taxon>
        <taxon>Legeriomycetaceae</taxon>
        <taxon>Smittium</taxon>
    </lineage>
</organism>
<protein>
    <submittedName>
        <fullName evidence="2">Uncharacterized protein</fullName>
    </submittedName>
</protein>
<dbReference type="Proteomes" id="UP000187455">
    <property type="component" value="Unassembled WGS sequence"/>
</dbReference>
<name>A0A1R0GQW4_9FUNG</name>
<gene>
    <name evidence="2" type="ORF">AYI68_g6649</name>
</gene>
<keyword evidence="3" id="KW-1185">Reference proteome</keyword>
<feature type="region of interest" description="Disordered" evidence="1">
    <location>
        <begin position="89"/>
        <end position="124"/>
    </location>
</feature>